<dbReference type="EMBL" id="KV454545">
    <property type="protein sequence ID" value="ODV65073.1"/>
    <property type="molecule type" value="Genomic_DNA"/>
</dbReference>
<dbReference type="OrthoDB" id="68328at2759"/>
<sequence>MEFKGFTETTDQDYANHNVSRLEEKFNLIPILSDAQFDIFEGKYYLEPVWKGIRGAYGGEPIAQGLAAILETVTDDYYPHSYHCYFLKPASTESPIRWQVEKLSNGRTFSTRIAKGYQKHNNNLIFLINASLTKNNDIKQNQLAYAKLQKQKPDKIDKIPVPYEFASAPNDLFYKYKDNLDTMKAILHTNGNIYQILPPDFENPPSMKAMSHPRIGNRSLGVFVKAVDDLTKSTNIAKSKSIDFAYILDAMYLSFLPVAMGIPLNIKTFSFFRVSLDHSVWVHDSNFDPTQWLFFDFVFSRLLNNRVIIHGRVFTLDERLVASFSQEALVYIPKQVANDANDGKYKL</sequence>
<dbReference type="SUPFAM" id="SSF54637">
    <property type="entry name" value="Thioesterase/thiol ester dehydrase-isomerase"/>
    <property type="match status" value="2"/>
</dbReference>
<dbReference type="PANTHER" id="PTHR11066:SF34">
    <property type="entry name" value="ACYL-COENZYME A THIOESTERASE 8"/>
    <property type="match status" value="1"/>
</dbReference>
<dbReference type="InterPro" id="IPR029069">
    <property type="entry name" value="HotDog_dom_sf"/>
</dbReference>
<dbReference type="GO" id="GO:0016853">
    <property type="term" value="F:isomerase activity"/>
    <property type="evidence" value="ECO:0007669"/>
    <property type="project" value="UniProtKB-KW"/>
</dbReference>
<dbReference type="Proteomes" id="UP000095085">
    <property type="component" value="Unassembled WGS sequence"/>
</dbReference>
<keyword evidence="5" id="KW-0413">Isomerase</keyword>
<evidence type="ECO:0000256" key="1">
    <source>
        <dbReference type="ARBA" id="ARBA00006538"/>
    </source>
</evidence>
<keyword evidence="6" id="KW-1185">Reference proteome</keyword>
<gene>
    <name evidence="5" type="ORF">HYPBUDRAFT_153964</name>
</gene>
<dbReference type="InterPro" id="IPR049449">
    <property type="entry name" value="TesB_ACOT8-like_N"/>
</dbReference>
<dbReference type="Pfam" id="PF13622">
    <property type="entry name" value="4HBT_3"/>
    <property type="match status" value="1"/>
</dbReference>
<dbReference type="RefSeq" id="XP_020074140.1">
    <property type="nucleotide sequence ID" value="XM_020221829.1"/>
</dbReference>
<dbReference type="GO" id="GO:0005782">
    <property type="term" value="C:peroxisomal matrix"/>
    <property type="evidence" value="ECO:0007669"/>
    <property type="project" value="UniProtKB-SubCell"/>
</dbReference>
<dbReference type="PANTHER" id="PTHR11066">
    <property type="entry name" value="ACYL-COA THIOESTERASE"/>
    <property type="match status" value="1"/>
</dbReference>
<dbReference type="InterPro" id="IPR042171">
    <property type="entry name" value="Acyl-CoA_hotdog"/>
</dbReference>
<dbReference type="STRING" id="984485.A0A1E4RCX2"/>
<dbReference type="GO" id="GO:0047617">
    <property type="term" value="F:fatty acyl-CoA hydrolase activity"/>
    <property type="evidence" value="ECO:0007669"/>
    <property type="project" value="InterPro"/>
</dbReference>
<dbReference type="InterPro" id="IPR049450">
    <property type="entry name" value="ACOT8-like_C"/>
</dbReference>
<dbReference type="AlphaFoldDB" id="A0A1E4RCX2"/>
<dbReference type="Gene3D" id="2.40.160.210">
    <property type="entry name" value="Acyl-CoA thioesterase, double hotdog domain"/>
    <property type="match status" value="1"/>
</dbReference>
<evidence type="ECO:0000259" key="4">
    <source>
        <dbReference type="Pfam" id="PF20789"/>
    </source>
</evidence>
<keyword evidence="2" id="KW-0378">Hydrolase</keyword>
<accession>A0A1E4RCX2</accession>
<reference evidence="6" key="1">
    <citation type="submission" date="2016-05" db="EMBL/GenBank/DDBJ databases">
        <title>Comparative genomics of biotechnologically important yeasts.</title>
        <authorList>
            <consortium name="DOE Joint Genome Institute"/>
            <person name="Riley R."/>
            <person name="Haridas S."/>
            <person name="Wolfe K.H."/>
            <person name="Lopes M.R."/>
            <person name="Hittinger C.T."/>
            <person name="Goker M."/>
            <person name="Salamov A."/>
            <person name="Wisecaver J."/>
            <person name="Long T.M."/>
            <person name="Aerts A.L."/>
            <person name="Barry K."/>
            <person name="Choi C."/>
            <person name="Clum A."/>
            <person name="Coughlan A.Y."/>
            <person name="Deshpande S."/>
            <person name="Douglass A.P."/>
            <person name="Hanson S.J."/>
            <person name="Klenk H.-P."/>
            <person name="Labutti K."/>
            <person name="Lapidus A."/>
            <person name="Lindquist E."/>
            <person name="Lipzen A."/>
            <person name="Meier-Kolthoff J.P."/>
            <person name="Ohm R.A."/>
            <person name="Otillar R.P."/>
            <person name="Pangilinan J."/>
            <person name="Peng Y."/>
            <person name="Rokas A."/>
            <person name="Rosa C.A."/>
            <person name="Scheuner C."/>
            <person name="Sibirny A.A."/>
            <person name="Slot J.C."/>
            <person name="Stielow J.B."/>
            <person name="Sun H."/>
            <person name="Kurtzman C.P."/>
            <person name="Blackwell M."/>
            <person name="Grigoriev I.V."/>
            <person name="Jeffries T.W."/>
        </authorList>
    </citation>
    <scope>NUCLEOTIDE SEQUENCE [LARGE SCALE GENOMIC DNA]</scope>
    <source>
        <strain evidence="6">NRRL Y-1933</strain>
    </source>
</reference>
<dbReference type="Pfam" id="PF20789">
    <property type="entry name" value="4HBT_3C"/>
    <property type="match status" value="1"/>
</dbReference>
<dbReference type="InterPro" id="IPR003703">
    <property type="entry name" value="Acyl_CoA_thio"/>
</dbReference>
<dbReference type="GeneID" id="30996378"/>
<evidence type="ECO:0000256" key="2">
    <source>
        <dbReference type="ARBA" id="ARBA00022801"/>
    </source>
</evidence>
<evidence type="ECO:0000313" key="6">
    <source>
        <dbReference type="Proteomes" id="UP000095085"/>
    </source>
</evidence>
<name>A0A1E4RCX2_9ASCO</name>
<evidence type="ECO:0000313" key="5">
    <source>
        <dbReference type="EMBL" id="ODV65073.1"/>
    </source>
</evidence>
<comment type="similarity">
    <text evidence="1">Belongs to the C/M/P thioester hydrolase family.</text>
</comment>
<dbReference type="GO" id="GO:0006637">
    <property type="term" value="P:acyl-CoA metabolic process"/>
    <property type="evidence" value="ECO:0007669"/>
    <property type="project" value="InterPro"/>
</dbReference>
<protein>
    <submittedName>
        <fullName evidence="5">Thioesterase/thiol ester dehydrase-isomerase</fullName>
    </submittedName>
</protein>
<dbReference type="GO" id="GO:0009062">
    <property type="term" value="P:fatty acid catabolic process"/>
    <property type="evidence" value="ECO:0007669"/>
    <property type="project" value="TreeGrafter"/>
</dbReference>
<feature type="domain" description="Acyl-CoA thioesterase-like N-terminal HotDog" evidence="3">
    <location>
        <begin position="48"/>
        <end position="126"/>
    </location>
</feature>
<dbReference type="CDD" id="cd03444">
    <property type="entry name" value="Thioesterase_II_repeat1"/>
    <property type="match status" value="1"/>
</dbReference>
<feature type="domain" description="Acyl-CoA thioesterase-like C-terminal" evidence="4">
    <location>
        <begin position="244"/>
        <end position="330"/>
    </location>
</feature>
<proteinExistence type="inferred from homology"/>
<evidence type="ECO:0000259" key="3">
    <source>
        <dbReference type="Pfam" id="PF13622"/>
    </source>
</evidence>
<organism evidence="5 6">
    <name type="scientific">Hyphopichia burtonii NRRL Y-1933</name>
    <dbReference type="NCBI Taxonomy" id="984485"/>
    <lineage>
        <taxon>Eukaryota</taxon>
        <taxon>Fungi</taxon>
        <taxon>Dikarya</taxon>
        <taxon>Ascomycota</taxon>
        <taxon>Saccharomycotina</taxon>
        <taxon>Pichiomycetes</taxon>
        <taxon>Debaryomycetaceae</taxon>
        <taxon>Hyphopichia</taxon>
    </lineage>
</organism>
<dbReference type="CDD" id="cd03445">
    <property type="entry name" value="Thioesterase_II_repeat2"/>
    <property type="match status" value="1"/>
</dbReference>